<reference evidence="1" key="1">
    <citation type="submission" date="2013-12" db="EMBL/GenBank/DDBJ databases">
        <title>The Genome Sequence of Aphanomyces invadans NJM9701.</title>
        <authorList>
            <consortium name="The Broad Institute Genomics Platform"/>
            <person name="Russ C."/>
            <person name="Tyler B."/>
            <person name="van West P."/>
            <person name="Dieguez-Uribeondo J."/>
            <person name="Young S.K."/>
            <person name="Zeng Q."/>
            <person name="Gargeya S."/>
            <person name="Fitzgerald M."/>
            <person name="Abouelleil A."/>
            <person name="Alvarado L."/>
            <person name="Chapman S.B."/>
            <person name="Gainer-Dewar J."/>
            <person name="Goldberg J."/>
            <person name="Griggs A."/>
            <person name="Gujja S."/>
            <person name="Hansen M."/>
            <person name="Howarth C."/>
            <person name="Imamovic A."/>
            <person name="Ireland A."/>
            <person name="Larimer J."/>
            <person name="McCowan C."/>
            <person name="Murphy C."/>
            <person name="Pearson M."/>
            <person name="Poon T.W."/>
            <person name="Priest M."/>
            <person name="Roberts A."/>
            <person name="Saif S."/>
            <person name="Shea T."/>
            <person name="Sykes S."/>
            <person name="Wortman J."/>
            <person name="Nusbaum C."/>
            <person name="Birren B."/>
        </authorList>
    </citation>
    <scope>NUCLEOTIDE SEQUENCE [LARGE SCALE GENOMIC DNA]</scope>
    <source>
        <strain evidence="1">NJM9701</strain>
    </source>
</reference>
<dbReference type="OrthoDB" id="75348at2759"/>
<gene>
    <name evidence="1" type="ORF">H310_09206</name>
</gene>
<protein>
    <submittedName>
        <fullName evidence="1">Uncharacterized protein</fullName>
    </submittedName>
</protein>
<dbReference type="VEuPathDB" id="FungiDB:H310_09206"/>
<accession>A0A024TV84</accession>
<dbReference type="RefSeq" id="XP_008873445.1">
    <property type="nucleotide sequence ID" value="XM_008875223.1"/>
</dbReference>
<dbReference type="EMBL" id="KI913971">
    <property type="protein sequence ID" value="ETV97884.1"/>
    <property type="molecule type" value="Genomic_DNA"/>
</dbReference>
<evidence type="ECO:0000313" key="1">
    <source>
        <dbReference type="EMBL" id="ETV97884.1"/>
    </source>
</evidence>
<proteinExistence type="predicted"/>
<dbReference type="GeneID" id="20086256"/>
<sequence>MSAVHEDVYVDEEPAVPSNPPFCRVLSKGTLQIVHTFPAFDSPRLGLAWNFGSIALNPFLQCYARGIKNSNPINVCFKEFRGLGRAICKFTLQHSVLETAPPTYIFNIVLPACRRSP</sequence>
<dbReference type="AlphaFoldDB" id="A0A024TV84"/>
<name>A0A024TV84_9STRA</name>
<organism evidence="1">
    <name type="scientific">Aphanomyces invadans</name>
    <dbReference type="NCBI Taxonomy" id="157072"/>
    <lineage>
        <taxon>Eukaryota</taxon>
        <taxon>Sar</taxon>
        <taxon>Stramenopiles</taxon>
        <taxon>Oomycota</taxon>
        <taxon>Saprolegniomycetes</taxon>
        <taxon>Saprolegniales</taxon>
        <taxon>Verrucalvaceae</taxon>
        <taxon>Aphanomyces</taxon>
    </lineage>
</organism>